<dbReference type="EMBL" id="LXPE01000083">
    <property type="protein sequence ID" value="OBA25506.1"/>
    <property type="molecule type" value="Genomic_DNA"/>
</dbReference>
<gene>
    <name evidence="1" type="ORF">HANVADRAFT_50000</name>
</gene>
<dbReference type="AlphaFoldDB" id="A0A1B7T9T1"/>
<proteinExistence type="predicted"/>
<organism evidence="1 2">
    <name type="scientific">Hanseniaspora valbyensis NRRL Y-1626</name>
    <dbReference type="NCBI Taxonomy" id="766949"/>
    <lineage>
        <taxon>Eukaryota</taxon>
        <taxon>Fungi</taxon>
        <taxon>Dikarya</taxon>
        <taxon>Ascomycota</taxon>
        <taxon>Saccharomycotina</taxon>
        <taxon>Saccharomycetes</taxon>
        <taxon>Saccharomycodales</taxon>
        <taxon>Saccharomycodaceae</taxon>
        <taxon>Hanseniaspora</taxon>
    </lineage>
</organism>
<comment type="caution">
    <text evidence="1">The sequence shown here is derived from an EMBL/GenBank/DDBJ whole genome shotgun (WGS) entry which is preliminary data.</text>
</comment>
<accession>A0A1B7T9T1</accession>
<name>A0A1B7T9T1_9ASCO</name>
<keyword evidence="2" id="KW-1185">Reference proteome</keyword>
<sequence length="687" mass="81056">MSLKPFVAKINNLLENDYITAIRLIEVERLQLLKKLTLFNCNSHNGVNKIINILVKLKYLHIVYIQDISQEVMPKIIGIFESNYVKSLSRDQMKTLTDCLEIYIKYVKLYNGSHNSNNKILLNSVYSDLDYCKMINKLIKIFYDFQHLLGFNVRIYFYNLFLDHEYRFLQGSYLEKDIEKMMELNYHYLTAILDKVISKSIKLDDYEDELKNLDVILFSNNSSNILNPFIELYLENNNDYIELLNKIISSKNLTIQRFIILRNFVNSKNDKTVNNSILTNKIINFITELSSSSDISRDNLYLLLQIFNDTELIIPTNTANFLLKKLETLLDQQKLSHTQKGLLKLTIQTMKVNETGESMEQQNSIYKEPHFSQWSSKWDDLIQKKLVSEQKQDINFVKWVIQSTNIPISDVFLQTQYKLASSAEQYQWKKLMGQFDSEIDAYIYNKCGLISGFNETNNKGENIQNENDTLLLNNLIKKRLVIYDIGVLFECNFYKINYIINDTNLKIIIKDVEPLKTAEMFINGCGEKINDLEYKFDREIDTILKPCFIDIKLRVIDDRLFCQRIEFKLFLNKFFIETQEMTQDQFETFFNHLLNKFPENNEKIEIKSDFNTFIIFLKKLNKYKLKTINISNDLFYIYTMVSTDKNGKFGILSKIYFTESGDWEIDTISTYKDVTLSKLFNEMLSVS</sequence>
<evidence type="ECO:0000313" key="2">
    <source>
        <dbReference type="Proteomes" id="UP000092321"/>
    </source>
</evidence>
<protein>
    <submittedName>
        <fullName evidence="1">Uncharacterized protein</fullName>
    </submittedName>
</protein>
<dbReference type="Proteomes" id="UP000092321">
    <property type="component" value="Unassembled WGS sequence"/>
</dbReference>
<reference evidence="2" key="1">
    <citation type="journal article" date="2016" name="Proc. Natl. Acad. Sci. U.S.A.">
        <title>Comparative genomics of biotechnologically important yeasts.</title>
        <authorList>
            <person name="Riley R."/>
            <person name="Haridas S."/>
            <person name="Wolfe K.H."/>
            <person name="Lopes M.R."/>
            <person name="Hittinger C.T."/>
            <person name="Goeker M."/>
            <person name="Salamov A.A."/>
            <person name="Wisecaver J.H."/>
            <person name="Long T.M."/>
            <person name="Calvey C.H."/>
            <person name="Aerts A.L."/>
            <person name="Barry K.W."/>
            <person name="Choi C."/>
            <person name="Clum A."/>
            <person name="Coughlan A.Y."/>
            <person name="Deshpande S."/>
            <person name="Douglass A.P."/>
            <person name="Hanson S.J."/>
            <person name="Klenk H.-P."/>
            <person name="LaButti K.M."/>
            <person name="Lapidus A."/>
            <person name="Lindquist E.A."/>
            <person name="Lipzen A.M."/>
            <person name="Meier-Kolthoff J.P."/>
            <person name="Ohm R.A."/>
            <person name="Otillar R.P."/>
            <person name="Pangilinan J.L."/>
            <person name="Peng Y."/>
            <person name="Rokas A."/>
            <person name="Rosa C.A."/>
            <person name="Scheuner C."/>
            <person name="Sibirny A.A."/>
            <person name="Slot J.C."/>
            <person name="Stielow J.B."/>
            <person name="Sun H."/>
            <person name="Kurtzman C.P."/>
            <person name="Blackwell M."/>
            <person name="Grigoriev I.V."/>
            <person name="Jeffries T.W."/>
        </authorList>
    </citation>
    <scope>NUCLEOTIDE SEQUENCE [LARGE SCALE GENOMIC DNA]</scope>
    <source>
        <strain evidence="2">NRRL Y-1626</strain>
    </source>
</reference>
<evidence type="ECO:0000313" key="1">
    <source>
        <dbReference type="EMBL" id="OBA25506.1"/>
    </source>
</evidence>